<protein>
    <submittedName>
        <fullName evidence="3">Uncharacterized protein</fullName>
    </submittedName>
</protein>
<feature type="compositionally biased region" description="Polar residues" evidence="1">
    <location>
        <begin position="122"/>
        <end position="144"/>
    </location>
</feature>
<feature type="region of interest" description="Disordered" evidence="1">
    <location>
        <begin position="117"/>
        <end position="144"/>
    </location>
</feature>
<reference evidence="3 4" key="1">
    <citation type="submission" date="2023-04" db="EMBL/GenBank/DDBJ databases">
        <title>Colletotrichum tabacum stain YC1 causing leaf anthracnose on Nicotiana tabacum(L.) cv.</title>
        <authorList>
            <person name="Ji Z."/>
            <person name="Wang M."/>
            <person name="Zhang J."/>
            <person name="Wang N."/>
            <person name="Zhou Z."/>
        </authorList>
    </citation>
    <scope>NUCLEOTIDE SEQUENCE [LARGE SCALE GENOMIC DNA]</scope>
    <source>
        <strain evidence="3 4">YC1</strain>
    </source>
</reference>
<evidence type="ECO:0000256" key="1">
    <source>
        <dbReference type="SAM" id="MobiDB-lite"/>
    </source>
</evidence>
<evidence type="ECO:0000313" key="3">
    <source>
        <dbReference type="EMBL" id="KAK6207669.1"/>
    </source>
</evidence>
<feature type="transmembrane region" description="Helical" evidence="2">
    <location>
        <begin position="36"/>
        <end position="57"/>
    </location>
</feature>
<feature type="region of interest" description="Disordered" evidence="1">
    <location>
        <begin position="226"/>
        <end position="254"/>
    </location>
</feature>
<dbReference type="Proteomes" id="UP001327957">
    <property type="component" value="Unassembled WGS sequence"/>
</dbReference>
<keyword evidence="4" id="KW-1185">Reference proteome</keyword>
<feature type="compositionally biased region" description="Basic and acidic residues" evidence="1">
    <location>
        <begin position="230"/>
        <end position="239"/>
    </location>
</feature>
<name>A0AAV9SUQ3_9PEZI</name>
<dbReference type="EMBL" id="JASAOK010000053">
    <property type="protein sequence ID" value="KAK6207669.1"/>
    <property type="molecule type" value="Genomic_DNA"/>
</dbReference>
<evidence type="ECO:0000256" key="2">
    <source>
        <dbReference type="SAM" id="Phobius"/>
    </source>
</evidence>
<gene>
    <name evidence="3" type="ORF">QIS74_12750</name>
</gene>
<comment type="caution">
    <text evidence="3">The sequence shown here is derived from an EMBL/GenBank/DDBJ whole genome shotgun (WGS) entry which is preliminary data.</text>
</comment>
<proteinExistence type="predicted"/>
<keyword evidence="2" id="KW-0472">Membrane</keyword>
<accession>A0AAV9SUQ3</accession>
<keyword evidence="2" id="KW-0812">Transmembrane</keyword>
<evidence type="ECO:0000313" key="4">
    <source>
        <dbReference type="Proteomes" id="UP001327957"/>
    </source>
</evidence>
<keyword evidence="2" id="KW-1133">Transmembrane helix</keyword>
<sequence length="254" mass="27224">MAPIPDIIVDAENAEAVAASILHHLTRRDEEKSRTAGWIVGLLVAGCIILTLIYYCLDDAFGMKPRKGKKDPAASMTKTRKLSRWTLPLHTPHTHTLLKPILISIRLAPAYGRTTTVTTGTANRRSPQSNAAHHNQHASQDTGSTVRLLPPHIVAAMPMFPPAAVAPAAGMGGDAFVDYDPAPDQDLGPGWVADPNFRLEQVPAGRDGGGGGDRCWPPLFAAFRGAPRGAARDPRREGAGNRQAHMNDDEMEAA</sequence>
<organism evidence="3 4">
    <name type="scientific">Colletotrichum tabaci</name>
    <dbReference type="NCBI Taxonomy" id="1209068"/>
    <lineage>
        <taxon>Eukaryota</taxon>
        <taxon>Fungi</taxon>
        <taxon>Dikarya</taxon>
        <taxon>Ascomycota</taxon>
        <taxon>Pezizomycotina</taxon>
        <taxon>Sordariomycetes</taxon>
        <taxon>Hypocreomycetidae</taxon>
        <taxon>Glomerellales</taxon>
        <taxon>Glomerellaceae</taxon>
        <taxon>Colletotrichum</taxon>
        <taxon>Colletotrichum destructivum species complex</taxon>
    </lineage>
</organism>
<dbReference type="AlphaFoldDB" id="A0AAV9SUQ3"/>